<protein>
    <submittedName>
        <fullName evidence="1">Uncharacterized protein</fullName>
    </submittedName>
</protein>
<dbReference type="EMBL" id="MWML01000771">
    <property type="protein sequence ID" value="TCG02761.1"/>
    <property type="molecule type" value="Genomic_DNA"/>
</dbReference>
<dbReference type="AlphaFoldDB" id="A0A4R0XA66"/>
<organism evidence="1 2">
    <name type="scientific">Paraburkholderia steynii</name>
    <dbReference type="NCBI Taxonomy" id="1245441"/>
    <lineage>
        <taxon>Bacteria</taxon>
        <taxon>Pseudomonadati</taxon>
        <taxon>Pseudomonadota</taxon>
        <taxon>Betaproteobacteria</taxon>
        <taxon>Burkholderiales</taxon>
        <taxon>Burkholderiaceae</taxon>
        <taxon>Paraburkholderia</taxon>
    </lineage>
</organism>
<gene>
    <name evidence="1" type="ORF">BZM27_53440</name>
</gene>
<comment type="caution">
    <text evidence="1">The sequence shown here is derived from an EMBL/GenBank/DDBJ whole genome shotgun (WGS) entry which is preliminary data.</text>
</comment>
<accession>A0A4R0XA66</accession>
<reference evidence="1 2" key="1">
    <citation type="submission" date="2017-02" db="EMBL/GenBank/DDBJ databases">
        <title>Paraburkholderia sophoroidis sp. nov. and Paraburkholderia steynii sp. nov. rhizobial symbionts of the fynbos legume Hypocalyptus sophoroides.</title>
        <authorList>
            <person name="Steenkamp E.T."/>
            <person name="Beukes C.W."/>
            <person name="Van Zyl E."/>
            <person name="Avontuur J."/>
            <person name="Chan W.Y."/>
            <person name="Hassen A."/>
            <person name="Palmer M."/>
            <person name="Mthombeni L."/>
            <person name="Phalane F."/>
            <person name="Sereme K."/>
            <person name="Venter S.N."/>
        </authorList>
    </citation>
    <scope>NUCLEOTIDE SEQUENCE [LARGE SCALE GENOMIC DNA]</scope>
    <source>
        <strain evidence="1 2">HC1.1ba</strain>
    </source>
</reference>
<evidence type="ECO:0000313" key="1">
    <source>
        <dbReference type="EMBL" id="TCG02761.1"/>
    </source>
</evidence>
<dbReference type="Proteomes" id="UP000294200">
    <property type="component" value="Unassembled WGS sequence"/>
</dbReference>
<sequence length="79" mass="9134">MNNLELALIPRRPARRDNTGERVIVTGWRGGEQVSAVSVADQRIMVQEHVGIVIRDRRSLTSRCRRRGDLIVSWWHYPA</sequence>
<evidence type="ECO:0000313" key="2">
    <source>
        <dbReference type="Proteomes" id="UP000294200"/>
    </source>
</evidence>
<keyword evidence="2" id="KW-1185">Reference proteome</keyword>
<name>A0A4R0XA66_9BURK</name>
<proteinExistence type="predicted"/>